<proteinExistence type="predicted"/>
<organism evidence="2 3">
    <name type="scientific">Desulfuromonas soudanensis</name>
    <dbReference type="NCBI Taxonomy" id="1603606"/>
    <lineage>
        <taxon>Bacteria</taxon>
        <taxon>Pseudomonadati</taxon>
        <taxon>Thermodesulfobacteriota</taxon>
        <taxon>Desulfuromonadia</taxon>
        <taxon>Desulfuromonadales</taxon>
        <taxon>Desulfuromonadaceae</taxon>
        <taxon>Desulfuromonas</taxon>
    </lineage>
</organism>
<dbReference type="SUPFAM" id="SSF54913">
    <property type="entry name" value="GlnB-like"/>
    <property type="match status" value="1"/>
</dbReference>
<dbReference type="RefSeq" id="WP_053549536.1">
    <property type="nucleotide sequence ID" value="NZ_CP010802.1"/>
</dbReference>
<evidence type="ECO:0000313" key="2">
    <source>
        <dbReference type="EMBL" id="ALC15313.1"/>
    </source>
</evidence>
<dbReference type="OrthoDB" id="5406052at2"/>
<gene>
    <name evidence="2" type="ORF">DSOUD_0523</name>
</gene>
<dbReference type="Gene3D" id="3.30.70.790">
    <property type="entry name" value="UreE, C-terminal domain"/>
    <property type="match status" value="1"/>
</dbReference>
<dbReference type="AlphaFoldDB" id="A0A0M3QF20"/>
<protein>
    <recommendedName>
        <fullName evidence="1">DUF2007 domain-containing protein</fullName>
    </recommendedName>
</protein>
<dbReference type="InterPro" id="IPR011322">
    <property type="entry name" value="N-reg_PII-like_a/b"/>
</dbReference>
<name>A0A0M3QF20_9BACT</name>
<dbReference type="InterPro" id="IPR018551">
    <property type="entry name" value="DUF2007"/>
</dbReference>
<accession>A0A0M3QF20</accession>
<evidence type="ECO:0000259" key="1">
    <source>
        <dbReference type="Pfam" id="PF09413"/>
    </source>
</evidence>
<feature type="domain" description="DUF2007" evidence="1">
    <location>
        <begin position="3"/>
        <end position="69"/>
    </location>
</feature>
<dbReference type="KEGG" id="des:DSOUD_0523"/>
<dbReference type="Pfam" id="PF09413">
    <property type="entry name" value="DUF2007"/>
    <property type="match status" value="1"/>
</dbReference>
<dbReference type="STRING" id="1603606.DSOUD_0523"/>
<evidence type="ECO:0000313" key="3">
    <source>
        <dbReference type="Proteomes" id="UP000057158"/>
    </source>
</evidence>
<dbReference type="EMBL" id="CP010802">
    <property type="protein sequence ID" value="ALC15313.1"/>
    <property type="molecule type" value="Genomic_DNA"/>
</dbReference>
<reference evidence="2 3" key="1">
    <citation type="submission" date="2015-07" db="EMBL/GenBank/DDBJ databases">
        <title>Isolation and Genomic Characterization of a Novel Halophilic Metal-Reducing Deltaproteobacterium from the Deep Subsurface.</title>
        <authorList>
            <person name="Badalamenti J.P."/>
            <person name="Summers Z.M."/>
            <person name="Gralnick J.A."/>
            <person name="Bond D.R."/>
        </authorList>
    </citation>
    <scope>NUCLEOTIDE SEQUENCE [LARGE SCALE GENOMIC DNA]</scope>
    <source>
        <strain evidence="2 3">WTL</strain>
    </source>
</reference>
<dbReference type="Proteomes" id="UP000057158">
    <property type="component" value="Chromosome"/>
</dbReference>
<dbReference type="PATRIC" id="fig|1603606.3.peg.565"/>
<keyword evidence="3" id="KW-1185">Reference proteome</keyword>
<sequence>MLIKLYSPDNEIELALIKSLLEGSDIPYYVQNDHFGSMYIGPQIRLFNRKMVMVPPAYEEGAKEVLADFLRNQEAGAETPAEPEQKTSIRDKFRMFMEVLLFFWVVPGKRWTGKKKRSDSESVGDE</sequence>